<dbReference type="Gene3D" id="3.30.2010.10">
    <property type="entry name" value="Metalloproteases ('zincins'), catalytic domain"/>
    <property type="match status" value="1"/>
</dbReference>
<dbReference type="AlphaFoldDB" id="A0A6C0B120"/>
<name>A0A6C0B120_9ZZZZ</name>
<dbReference type="EMBL" id="MN739048">
    <property type="protein sequence ID" value="QHS85792.1"/>
    <property type="molecule type" value="Genomic_DNA"/>
</dbReference>
<protein>
    <submittedName>
        <fullName evidence="1">Uncharacterized protein</fullName>
    </submittedName>
</protein>
<proteinExistence type="predicted"/>
<sequence>MIPAVAIGGTAIALAYSYLGGPKNNTLVKASDGRSYKVQDLPDKQEAAEKMCRLRANLNKICDHCKDPSLKMDEPYQRLVSRFDPDSLEENDLTADSTSYSENKGEKIVVCLRDKTSPPFPLIDENTVMFVLIHEMAHLMTASIGHTPEFWTNMRKLLHDCIQIGVYRPVNYSKNPVKYCGMTISDTPL</sequence>
<reference evidence="1" key="1">
    <citation type="journal article" date="2020" name="Nature">
        <title>Giant virus diversity and host interactions through global metagenomics.</title>
        <authorList>
            <person name="Schulz F."/>
            <person name="Roux S."/>
            <person name="Paez-Espino D."/>
            <person name="Jungbluth S."/>
            <person name="Walsh D.A."/>
            <person name="Denef V.J."/>
            <person name="McMahon K.D."/>
            <person name="Konstantinidis K.T."/>
            <person name="Eloe-Fadrosh E.A."/>
            <person name="Kyrpides N.C."/>
            <person name="Woyke T."/>
        </authorList>
    </citation>
    <scope>NUCLEOTIDE SEQUENCE</scope>
    <source>
        <strain evidence="1">GVMAG-M-3300009185-36</strain>
    </source>
</reference>
<evidence type="ECO:0000313" key="1">
    <source>
        <dbReference type="EMBL" id="QHS85792.1"/>
    </source>
</evidence>
<organism evidence="1">
    <name type="scientific">viral metagenome</name>
    <dbReference type="NCBI Taxonomy" id="1070528"/>
    <lineage>
        <taxon>unclassified sequences</taxon>
        <taxon>metagenomes</taxon>
        <taxon>organismal metagenomes</taxon>
    </lineage>
</organism>
<accession>A0A6C0B120</accession>